<accession>A0A8S1KWW8</accession>
<dbReference type="Proteomes" id="UP000688137">
    <property type="component" value="Unassembled WGS sequence"/>
</dbReference>
<name>A0A8S1KWW8_PARPR</name>
<evidence type="ECO:0000256" key="1">
    <source>
        <dbReference type="ARBA" id="ARBA00004138"/>
    </source>
</evidence>
<dbReference type="Pfam" id="PF14892">
    <property type="entry name" value="PIRC1_2"/>
    <property type="match status" value="1"/>
</dbReference>
<evidence type="ECO:0000313" key="7">
    <source>
        <dbReference type="Proteomes" id="UP000688137"/>
    </source>
</evidence>
<keyword evidence="4" id="KW-0206">Cytoskeleton</keyword>
<comment type="subcellular location">
    <subcellularLocation>
        <location evidence="1">Cell projection</location>
        <location evidence="1">Cilium</location>
    </subcellularLocation>
    <subcellularLocation>
        <location evidence="2">Cytoplasm</location>
        <location evidence="2">Cytoskeleton</location>
    </subcellularLocation>
</comment>
<proteinExistence type="predicted"/>
<keyword evidence="5" id="KW-0966">Cell projection</keyword>
<evidence type="ECO:0000256" key="4">
    <source>
        <dbReference type="ARBA" id="ARBA00023212"/>
    </source>
</evidence>
<evidence type="ECO:0000256" key="2">
    <source>
        <dbReference type="ARBA" id="ARBA00004245"/>
    </source>
</evidence>
<sequence length="88" mass="10467">MNTNQSTNTKELSDEEFMKLHAKQFYRTHGQLIGSKQSYIPIPKEYNHNGKFTDHLLMATMYRNNSLNTTCDKERWINGSKDWMEHLQ</sequence>
<dbReference type="GO" id="GO:0035082">
    <property type="term" value="P:axoneme assembly"/>
    <property type="evidence" value="ECO:0007669"/>
    <property type="project" value="InterPro"/>
</dbReference>
<dbReference type="EMBL" id="CAJJDM010000027">
    <property type="protein sequence ID" value="CAD8058891.1"/>
    <property type="molecule type" value="Genomic_DNA"/>
</dbReference>
<dbReference type="AlphaFoldDB" id="A0A8S1KWW8"/>
<evidence type="ECO:0000256" key="3">
    <source>
        <dbReference type="ARBA" id="ARBA00022490"/>
    </source>
</evidence>
<reference evidence="6" key="1">
    <citation type="submission" date="2021-01" db="EMBL/GenBank/DDBJ databases">
        <authorList>
            <consortium name="Genoscope - CEA"/>
            <person name="William W."/>
        </authorList>
    </citation>
    <scope>NUCLEOTIDE SEQUENCE</scope>
</reference>
<organism evidence="6 7">
    <name type="scientific">Paramecium primaurelia</name>
    <dbReference type="NCBI Taxonomy" id="5886"/>
    <lineage>
        <taxon>Eukaryota</taxon>
        <taxon>Sar</taxon>
        <taxon>Alveolata</taxon>
        <taxon>Ciliophora</taxon>
        <taxon>Intramacronucleata</taxon>
        <taxon>Oligohymenophorea</taxon>
        <taxon>Peniculida</taxon>
        <taxon>Parameciidae</taxon>
        <taxon>Paramecium</taxon>
    </lineage>
</organism>
<evidence type="ECO:0000256" key="5">
    <source>
        <dbReference type="ARBA" id="ARBA00023273"/>
    </source>
</evidence>
<keyword evidence="7" id="KW-1185">Reference proteome</keyword>
<keyword evidence="3" id="KW-0963">Cytoplasm</keyword>
<comment type="caution">
    <text evidence="6">The sequence shown here is derived from an EMBL/GenBank/DDBJ whole genome shotgun (WGS) entry which is preliminary data.</text>
</comment>
<protein>
    <submittedName>
        <fullName evidence="6">Uncharacterized protein</fullName>
    </submittedName>
</protein>
<dbReference type="InterPro" id="IPR026507">
    <property type="entry name" value="PIRC1/2"/>
</dbReference>
<dbReference type="GO" id="GO:0005879">
    <property type="term" value="C:axonemal microtubule"/>
    <property type="evidence" value="ECO:0007669"/>
    <property type="project" value="InterPro"/>
</dbReference>
<evidence type="ECO:0000313" key="6">
    <source>
        <dbReference type="EMBL" id="CAD8058891.1"/>
    </source>
</evidence>
<dbReference type="OMA" id="EYNHNGK"/>
<gene>
    <name evidence="6" type="ORF">PPRIM_AZ9-3.1.T0280071</name>
</gene>